<feature type="region of interest" description="Disordered" evidence="1">
    <location>
        <begin position="319"/>
        <end position="381"/>
    </location>
</feature>
<feature type="compositionally biased region" description="Gly residues" evidence="1">
    <location>
        <begin position="365"/>
        <end position="374"/>
    </location>
</feature>
<organism evidence="2 3">
    <name type="scientific">Cordyceps javanica</name>
    <dbReference type="NCBI Taxonomy" id="43265"/>
    <lineage>
        <taxon>Eukaryota</taxon>
        <taxon>Fungi</taxon>
        <taxon>Dikarya</taxon>
        <taxon>Ascomycota</taxon>
        <taxon>Pezizomycotina</taxon>
        <taxon>Sordariomycetes</taxon>
        <taxon>Hypocreomycetidae</taxon>
        <taxon>Hypocreales</taxon>
        <taxon>Cordycipitaceae</taxon>
        <taxon>Cordyceps</taxon>
    </lineage>
</organism>
<keyword evidence="3" id="KW-1185">Reference proteome</keyword>
<feature type="compositionally biased region" description="Basic and acidic residues" evidence="1">
    <location>
        <begin position="86"/>
        <end position="181"/>
    </location>
</feature>
<dbReference type="STRING" id="43265.A0A545WEM2"/>
<dbReference type="AlphaFoldDB" id="A0A545WEM2"/>
<gene>
    <name evidence="2" type="ORF">IF1G_01209</name>
</gene>
<accession>A0A545WEM2</accession>
<reference evidence="2 3" key="1">
    <citation type="journal article" date="2019" name="Appl. Microbiol. Biotechnol.">
        <title>Genome sequence of Isaria javanica and comparative genome analysis insights into family S53 peptidase evolution in fungal entomopathogens.</title>
        <authorList>
            <person name="Lin R."/>
            <person name="Zhang X."/>
            <person name="Xin B."/>
            <person name="Zou M."/>
            <person name="Gao Y."/>
            <person name="Qin F."/>
            <person name="Hu Q."/>
            <person name="Xie B."/>
            <person name="Cheng X."/>
        </authorList>
    </citation>
    <scope>NUCLEOTIDE SEQUENCE [LARGE SCALE GENOMIC DNA]</scope>
    <source>
        <strain evidence="2 3">IJ1G</strain>
    </source>
</reference>
<feature type="compositionally biased region" description="Basic and acidic residues" evidence="1">
    <location>
        <begin position="325"/>
        <end position="364"/>
    </location>
</feature>
<proteinExistence type="predicted"/>
<sequence length="394" mass="43275">MAYSSRRRDDPYAQDAFYGRNPPYWEAGDAPAGPPPRRSKSARHPGYPGPDDRGPSRRHRDDDAPRGSSHRQGDGRRARSPPPSYRYEDRRGGDPRRDARDARDIRDPRDHRSATRDVRDSRPTGHGRDYYPPRGDHYEADPRRHQRSKTAEDPGRYRRSSPDYKSRDHPPRDDRDRDRRGGYTRSHVQDPSSAHGSRTKTRDFADDGGRDRHGGHSSRSHVKDKPTTRDVAAAEPPRGRDKHASGGARGIGAKVRSSTMPAAQTAAKWWQNPLVQAGARTAFSAGATAAMNNRGGQGDWLGAKGAKVATAAIGAALMDGFMGGGKKEENGAKDRGRSRSRDRGADRSPDRSRDKSSGRSKSEGRGGGGGGGGDFRQKLMQSGMDYVLRKAAAR</sequence>
<evidence type="ECO:0000313" key="3">
    <source>
        <dbReference type="Proteomes" id="UP000315783"/>
    </source>
</evidence>
<dbReference type="EMBL" id="SPUK01000001">
    <property type="protein sequence ID" value="TQW01278.1"/>
    <property type="molecule type" value="Genomic_DNA"/>
</dbReference>
<dbReference type="OrthoDB" id="4870614at2759"/>
<evidence type="ECO:0000313" key="2">
    <source>
        <dbReference type="EMBL" id="TQW01278.1"/>
    </source>
</evidence>
<feature type="compositionally biased region" description="Basic and acidic residues" evidence="1">
    <location>
        <begin position="200"/>
        <end position="214"/>
    </location>
</feature>
<evidence type="ECO:0000256" key="1">
    <source>
        <dbReference type="SAM" id="MobiDB-lite"/>
    </source>
</evidence>
<feature type="compositionally biased region" description="Basic and acidic residues" evidence="1">
    <location>
        <begin position="1"/>
        <end position="11"/>
    </location>
</feature>
<feature type="compositionally biased region" description="Basic and acidic residues" evidence="1">
    <location>
        <begin position="50"/>
        <end position="77"/>
    </location>
</feature>
<name>A0A545WEM2_9HYPO</name>
<feature type="region of interest" description="Disordered" evidence="1">
    <location>
        <begin position="1"/>
        <end position="265"/>
    </location>
</feature>
<dbReference type="Proteomes" id="UP000315783">
    <property type="component" value="Unassembled WGS sequence"/>
</dbReference>
<protein>
    <submittedName>
        <fullName evidence="2">Uncharacterized protein</fullName>
    </submittedName>
</protein>
<comment type="caution">
    <text evidence="2">The sequence shown here is derived from an EMBL/GenBank/DDBJ whole genome shotgun (WGS) entry which is preliminary data.</text>
</comment>